<dbReference type="AlphaFoldDB" id="A0A0C6FRU8"/>
<name>A0A0C6FRU8_9HYPH</name>
<organism evidence="1">
    <name type="scientific">Methylobacterium aquaticum</name>
    <dbReference type="NCBI Taxonomy" id="270351"/>
    <lineage>
        <taxon>Bacteria</taxon>
        <taxon>Pseudomonadati</taxon>
        <taxon>Pseudomonadota</taxon>
        <taxon>Alphaproteobacteria</taxon>
        <taxon>Hyphomicrobiales</taxon>
        <taxon>Methylobacteriaceae</taxon>
        <taxon>Methylobacterium</taxon>
    </lineage>
</organism>
<dbReference type="PATRIC" id="fig|270351.10.peg.2150"/>
<dbReference type="Proteomes" id="UP000061432">
    <property type="component" value="Chromosome"/>
</dbReference>
<protein>
    <submittedName>
        <fullName evidence="1">Uncharacterized protein</fullName>
    </submittedName>
</protein>
<gene>
    <name evidence="1" type="ORF">Maq22A_c11155</name>
</gene>
<evidence type="ECO:0000313" key="1">
    <source>
        <dbReference type="EMBL" id="BAQ45495.1"/>
    </source>
</evidence>
<sequence>MAHTRTVGEVFRIVVDNSTLTMDKDGNVTITGKTFTTDFSDQVKHWGKVIDLNPSR</sequence>
<dbReference type="STRING" id="270351.Maq22A_c11155"/>
<dbReference type="EMBL" id="AP014704">
    <property type="protein sequence ID" value="BAQ45495.1"/>
    <property type="molecule type" value="Genomic_DNA"/>
</dbReference>
<reference evidence="1" key="1">
    <citation type="journal article" date="2015" name="Genome Announc.">
        <title>Complete Genome Sequence of Methylobacterium aquaticum Strain 22A, Isolated from Racomitrium japonicum Moss.</title>
        <authorList>
            <person name="Tani A."/>
            <person name="Ogura Y."/>
            <person name="Hayashi T."/>
            <person name="Kimbara K."/>
        </authorList>
    </citation>
    <scope>NUCLEOTIDE SEQUENCE [LARGE SCALE GENOMIC DNA]</scope>
    <source>
        <strain evidence="1">MA-22A</strain>
    </source>
</reference>
<dbReference type="KEGG" id="maqu:Maq22A_c11155"/>
<accession>A0A0C6FRU8</accession>
<proteinExistence type="predicted"/>
<dbReference type="RefSeq" id="WP_167543909.1">
    <property type="nucleotide sequence ID" value="NZ_AP014704.1"/>
</dbReference>